<feature type="domain" description="HTH CENPB-type" evidence="2">
    <location>
        <begin position="59"/>
        <end position="109"/>
    </location>
</feature>
<name>A0A834VV14_9PLEO</name>
<dbReference type="AlphaFoldDB" id="A0A834VV14"/>
<organism evidence="3 4">
    <name type="scientific">Pyrenophora tritici-repentis</name>
    <dbReference type="NCBI Taxonomy" id="45151"/>
    <lineage>
        <taxon>Eukaryota</taxon>
        <taxon>Fungi</taxon>
        <taxon>Dikarya</taxon>
        <taxon>Ascomycota</taxon>
        <taxon>Pezizomycotina</taxon>
        <taxon>Dothideomycetes</taxon>
        <taxon>Pleosporomycetidae</taxon>
        <taxon>Pleosporales</taxon>
        <taxon>Pleosporineae</taxon>
        <taxon>Pleosporaceae</taxon>
        <taxon>Pyrenophora</taxon>
    </lineage>
</organism>
<dbReference type="KEGG" id="ptrr:90955675"/>
<protein>
    <recommendedName>
        <fullName evidence="2">HTH CENPB-type domain-containing protein</fullName>
    </recommendedName>
</protein>
<dbReference type="InterPro" id="IPR006600">
    <property type="entry name" value="HTH_CenpB_DNA-bd_dom"/>
</dbReference>
<dbReference type="GeneID" id="90955675"/>
<accession>A0A834VV14</accession>
<evidence type="ECO:0000259" key="2">
    <source>
        <dbReference type="Pfam" id="PF03221"/>
    </source>
</evidence>
<reference evidence="3 4" key="1">
    <citation type="journal article" date="2018" name="BMC Genomics">
        <title>Comparative genomics of the wheat fungal pathogen Pyrenophora tritici-repentis reveals chromosomal variations and genome plasticity.</title>
        <authorList>
            <person name="Moolhuijzen P."/>
            <person name="See P.T."/>
            <person name="Hane J.K."/>
            <person name="Shi G."/>
            <person name="Liu Z."/>
            <person name="Oliver R.P."/>
            <person name="Moffat C.S."/>
        </authorList>
    </citation>
    <scope>NUCLEOTIDE SEQUENCE [LARGE SCALE GENOMIC DNA]</scope>
    <source>
        <strain evidence="3">M4</strain>
    </source>
</reference>
<dbReference type="GO" id="GO:0003677">
    <property type="term" value="F:DNA binding"/>
    <property type="evidence" value="ECO:0007669"/>
    <property type="project" value="UniProtKB-KW"/>
</dbReference>
<evidence type="ECO:0000313" key="4">
    <source>
        <dbReference type="Proteomes" id="UP000245464"/>
    </source>
</evidence>
<gene>
    <name evidence="3" type="ORF">PtrM4_072730</name>
</gene>
<dbReference type="Pfam" id="PF03221">
    <property type="entry name" value="HTH_Tnp_Tc5"/>
    <property type="match status" value="1"/>
</dbReference>
<proteinExistence type="predicted"/>
<dbReference type="EMBL" id="NQIK02000002">
    <property type="protein sequence ID" value="KAF7575649.1"/>
    <property type="molecule type" value="Genomic_DNA"/>
</dbReference>
<evidence type="ECO:0000256" key="1">
    <source>
        <dbReference type="ARBA" id="ARBA00023125"/>
    </source>
</evidence>
<evidence type="ECO:0000313" key="3">
    <source>
        <dbReference type="EMBL" id="KAF7575649.1"/>
    </source>
</evidence>
<comment type="caution">
    <text evidence="3">The sequence shown here is derived from an EMBL/GenBank/DDBJ whole genome shotgun (WGS) entry which is preliminary data.</text>
</comment>
<dbReference type="RefSeq" id="XP_065964625.1">
    <property type="nucleotide sequence ID" value="XM_066105998.1"/>
</dbReference>
<keyword evidence="1" id="KW-0238">DNA-binding</keyword>
<dbReference type="Proteomes" id="UP000245464">
    <property type="component" value="Chromosome 2"/>
</dbReference>
<sequence length="233" mass="26219">MTGIEAALAAIESLSLGDDFTYANIAAKYDCDRSTLSRRHRGLTRARATALANGRLLNNTQESELVKYIHTLVSRGLPPSKPMIRNFASQIAQKDASGLGRNRFKADSAFKYRLYFEPLKRKIEQYNVDHRHIYNMDEKGFLIGVLSKMKRVFSKSAFEEGKLRHIIQDGNREWITTIACICADGTSLTPALIYQAQSGAIQDTWLQDFNPEQHRAFFTSSPSGWTSHDIGLA</sequence>